<dbReference type="GO" id="GO:0016301">
    <property type="term" value="F:kinase activity"/>
    <property type="evidence" value="ECO:0007669"/>
    <property type="project" value="UniProtKB-KW"/>
</dbReference>
<keyword evidence="3" id="KW-0418">Kinase</keyword>
<dbReference type="PANTHER" id="PTHR41299">
    <property type="entry name" value="THIAMINE PYROPHOSPHOKINASE"/>
    <property type="match status" value="1"/>
</dbReference>
<dbReference type="InterPro" id="IPR007373">
    <property type="entry name" value="Thiamin_PyroPKinase_B1-bd"/>
</dbReference>
<dbReference type="Proteomes" id="UP000663720">
    <property type="component" value="Chromosome"/>
</dbReference>
<organism evidence="7 8">
    <name type="scientific">Desulfonema limicola</name>
    <dbReference type="NCBI Taxonomy" id="45656"/>
    <lineage>
        <taxon>Bacteria</taxon>
        <taxon>Pseudomonadati</taxon>
        <taxon>Thermodesulfobacteriota</taxon>
        <taxon>Desulfobacteria</taxon>
        <taxon>Desulfobacterales</taxon>
        <taxon>Desulfococcaceae</taxon>
        <taxon>Desulfonema</taxon>
    </lineage>
</organism>
<proteinExistence type="predicted"/>
<dbReference type="Gene3D" id="3.40.50.10240">
    <property type="entry name" value="Thiamin pyrophosphokinase, catalytic domain"/>
    <property type="match status" value="1"/>
</dbReference>
<dbReference type="RefSeq" id="WP_207688275.1">
    <property type="nucleotide sequence ID" value="NZ_CP061799.1"/>
</dbReference>
<evidence type="ECO:0000256" key="3">
    <source>
        <dbReference type="ARBA" id="ARBA00022777"/>
    </source>
</evidence>
<keyword evidence="8" id="KW-1185">Reference proteome</keyword>
<dbReference type="GO" id="GO:0030975">
    <property type="term" value="F:thiamine binding"/>
    <property type="evidence" value="ECO:0007669"/>
    <property type="project" value="InterPro"/>
</dbReference>
<evidence type="ECO:0000259" key="6">
    <source>
        <dbReference type="SMART" id="SM00983"/>
    </source>
</evidence>
<sequence length="213" mass="23190">MRVIIFANGEFNEFSKNHVKPGDYIIAADGGAIHCIGMKIIPDVVIGDFDSLSYETLQTLKKPGTRILSFPAKKDQTDMELAMDYALSQGAEEIIILGALGARWDMTFANVLLMAKDDYSGASIRIIDQYTEIFLIKPGGETELSGSEGDMVSLIPLAGNVLGVTTKGLEYSLDNEILFFGSPRGVSNLMAQKKAVIHINHGILLCILIHKPD</sequence>
<reference evidence="7" key="1">
    <citation type="journal article" date="2021" name="Microb. Physiol.">
        <title>Proteogenomic Insights into the Physiology of Marine, Sulfate-Reducing, Filamentous Desulfonema limicola and Desulfonema magnum.</title>
        <authorList>
            <person name="Schnaars V."/>
            <person name="Wohlbrand L."/>
            <person name="Scheve S."/>
            <person name="Hinrichs C."/>
            <person name="Reinhardt R."/>
            <person name="Rabus R."/>
        </authorList>
    </citation>
    <scope>NUCLEOTIDE SEQUENCE</scope>
    <source>
        <strain evidence="7">5ac10</strain>
    </source>
</reference>
<dbReference type="GO" id="GO:0009229">
    <property type="term" value="P:thiamine diphosphate biosynthetic process"/>
    <property type="evidence" value="ECO:0007669"/>
    <property type="project" value="InterPro"/>
</dbReference>
<dbReference type="Pfam" id="PF04263">
    <property type="entry name" value="TPK_catalytic"/>
    <property type="match status" value="1"/>
</dbReference>
<dbReference type="Pfam" id="PF04265">
    <property type="entry name" value="TPK_B1_binding"/>
    <property type="match status" value="1"/>
</dbReference>
<dbReference type="PANTHER" id="PTHR41299:SF1">
    <property type="entry name" value="THIAMINE PYROPHOSPHOKINASE"/>
    <property type="match status" value="1"/>
</dbReference>
<dbReference type="SUPFAM" id="SSF63999">
    <property type="entry name" value="Thiamin pyrophosphokinase, catalytic domain"/>
    <property type="match status" value="1"/>
</dbReference>
<dbReference type="EC" id="2.7.6.2" evidence="5"/>
<dbReference type="AlphaFoldDB" id="A0A975GIA4"/>
<dbReference type="InterPro" id="IPR007371">
    <property type="entry name" value="TPK_catalytic"/>
</dbReference>
<dbReference type="InterPro" id="IPR006282">
    <property type="entry name" value="Thi_PPkinase"/>
</dbReference>
<evidence type="ECO:0000256" key="1">
    <source>
        <dbReference type="ARBA" id="ARBA00022679"/>
    </source>
</evidence>
<dbReference type="InterPro" id="IPR053149">
    <property type="entry name" value="TPK"/>
</dbReference>
<name>A0A975GIA4_9BACT</name>
<evidence type="ECO:0000313" key="8">
    <source>
        <dbReference type="Proteomes" id="UP000663720"/>
    </source>
</evidence>
<dbReference type="GO" id="GO:0006772">
    <property type="term" value="P:thiamine metabolic process"/>
    <property type="evidence" value="ECO:0007669"/>
    <property type="project" value="UniProtKB-UniRule"/>
</dbReference>
<keyword evidence="2" id="KW-0547">Nucleotide-binding</keyword>
<evidence type="ECO:0000256" key="4">
    <source>
        <dbReference type="ARBA" id="ARBA00022840"/>
    </source>
</evidence>
<evidence type="ECO:0000256" key="5">
    <source>
        <dbReference type="NCBIfam" id="TIGR01378"/>
    </source>
</evidence>
<protein>
    <recommendedName>
        <fullName evidence="5">Thiamine diphosphokinase</fullName>
        <ecNumber evidence="5">2.7.6.2</ecNumber>
    </recommendedName>
</protein>
<dbReference type="InterPro" id="IPR036759">
    <property type="entry name" value="TPK_catalytic_sf"/>
</dbReference>
<gene>
    <name evidence="7" type="ORF">dnl_47060</name>
</gene>
<evidence type="ECO:0000313" key="7">
    <source>
        <dbReference type="EMBL" id="QTA82332.1"/>
    </source>
</evidence>
<dbReference type="SUPFAM" id="SSF63862">
    <property type="entry name" value="Thiamin pyrophosphokinase, substrate-binding domain"/>
    <property type="match status" value="1"/>
</dbReference>
<keyword evidence="4" id="KW-0067">ATP-binding</keyword>
<dbReference type="EMBL" id="CP061799">
    <property type="protein sequence ID" value="QTA82332.1"/>
    <property type="molecule type" value="Genomic_DNA"/>
</dbReference>
<dbReference type="GO" id="GO:0005524">
    <property type="term" value="F:ATP binding"/>
    <property type="evidence" value="ECO:0007669"/>
    <property type="project" value="UniProtKB-KW"/>
</dbReference>
<evidence type="ECO:0000256" key="2">
    <source>
        <dbReference type="ARBA" id="ARBA00022741"/>
    </source>
</evidence>
<keyword evidence="1" id="KW-0808">Transferase</keyword>
<dbReference type="GO" id="GO:0004788">
    <property type="term" value="F:thiamine diphosphokinase activity"/>
    <property type="evidence" value="ECO:0007669"/>
    <property type="project" value="UniProtKB-UniRule"/>
</dbReference>
<dbReference type="SMART" id="SM00983">
    <property type="entry name" value="TPK_B1_binding"/>
    <property type="match status" value="1"/>
</dbReference>
<dbReference type="KEGG" id="dli:dnl_47060"/>
<accession>A0A975GIA4</accession>
<dbReference type="CDD" id="cd07995">
    <property type="entry name" value="TPK"/>
    <property type="match status" value="1"/>
</dbReference>
<dbReference type="NCBIfam" id="TIGR01378">
    <property type="entry name" value="thi_PPkinase"/>
    <property type="match status" value="1"/>
</dbReference>
<feature type="domain" description="Thiamin pyrophosphokinase thiamin-binding" evidence="6">
    <location>
        <begin position="146"/>
        <end position="205"/>
    </location>
</feature>
<dbReference type="InterPro" id="IPR036371">
    <property type="entry name" value="TPK_B1-bd_sf"/>
</dbReference>